<dbReference type="RefSeq" id="WP_369185400.1">
    <property type="nucleotide sequence ID" value="NZ_CP163445.1"/>
</dbReference>
<protein>
    <submittedName>
        <fullName evidence="1">Type I-E CRISPR-associated protein Cse1/CasA</fullName>
    </submittedName>
</protein>
<reference evidence="1" key="1">
    <citation type="submission" date="2024-07" db="EMBL/GenBank/DDBJ databases">
        <authorList>
            <person name="Yu S.T."/>
        </authorList>
    </citation>
    <scope>NUCLEOTIDE SEQUENCE</scope>
    <source>
        <strain evidence="1">Y1</strain>
    </source>
</reference>
<gene>
    <name evidence="1" type="primary">casA</name>
    <name evidence="1" type="synonym">cse1</name>
    <name evidence="1" type="ORF">AB2U05_34360</name>
</gene>
<dbReference type="AlphaFoldDB" id="A0AB39TV75"/>
<dbReference type="Pfam" id="PF09481">
    <property type="entry name" value="CRISPR_Cse1"/>
    <property type="match status" value="1"/>
</dbReference>
<sequence>MSDGFDLRDEPWIPVRLNSSSASVGLRELFLRAHEIEDLEVPVPPAASGLLRLLAAMTVRIALDGGTHLDDEDLAEDAAEWFSARRRILAKGRFDPAAVSGYFDRADLAGRFDLFDSERPFLQDPRLRTACVDAAGNPNPSGVNKLVFGRPTGVNGAVLFGHFTDTAPVAVPAREAAWHLIAQLYYGPSGQCTPRRITPDKPGNGTAGPLRKVISFHPWAQRLFTTLVLAVPAPGGTPESTIPDLCPWEEELHDPLGPLAPPTWPTRLLTGRSRHAVLLDPTEDRTQVRDAYVTWATRQPVASAADPYVILDMPKGDGQPAPRLASGQRALWRDLDALLLRTTDGRSRRPPILEKLPRDLLPQLRVRAYGFDQDGQQRDRGWFEATTPPVLGWQQEVDERMAFRVDRCHRAAEDVGERLDFAARLGWKLATEPGGDPSAKVKLNAKKPGPWAEAALRRFWPAAERVFWWLVEAEDRPVDPYRPFVEAALTVLDETIGTARGDLRVARARNRARAALLALVPADDGSRPAGD</sequence>
<proteinExistence type="predicted"/>
<accession>A0AB39TV75</accession>
<dbReference type="EMBL" id="CP163445">
    <property type="protein sequence ID" value="XDQ83230.1"/>
    <property type="molecule type" value="Genomic_DNA"/>
</dbReference>
<dbReference type="NCBIfam" id="TIGR02547">
    <property type="entry name" value="casA_cse1"/>
    <property type="match status" value="1"/>
</dbReference>
<evidence type="ECO:0000313" key="1">
    <source>
        <dbReference type="EMBL" id="XDQ83230.1"/>
    </source>
</evidence>
<dbReference type="InterPro" id="IPR013381">
    <property type="entry name" value="CRISPR-assoc_prot_Cse1"/>
</dbReference>
<name>A0AB39TV75_9ACTN</name>
<organism evidence="1">
    <name type="scientific">Streptomyces sp. Y1</name>
    <dbReference type="NCBI Taxonomy" id="3238634"/>
    <lineage>
        <taxon>Bacteria</taxon>
        <taxon>Bacillati</taxon>
        <taxon>Actinomycetota</taxon>
        <taxon>Actinomycetes</taxon>
        <taxon>Kitasatosporales</taxon>
        <taxon>Streptomycetaceae</taxon>
        <taxon>Streptomyces</taxon>
    </lineage>
</organism>